<keyword evidence="1" id="KW-0812">Transmembrane</keyword>
<dbReference type="Proteomes" id="UP000677228">
    <property type="component" value="Unassembled WGS sequence"/>
</dbReference>
<protein>
    <submittedName>
        <fullName evidence="3">Uncharacterized protein</fullName>
    </submittedName>
</protein>
<dbReference type="EMBL" id="CAJOBA010046364">
    <property type="protein sequence ID" value="CAF4188459.1"/>
    <property type="molecule type" value="Genomic_DNA"/>
</dbReference>
<accession>A0A8S2S8V4</accession>
<evidence type="ECO:0000313" key="3">
    <source>
        <dbReference type="EMBL" id="CAF4188459.1"/>
    </source>
</evidence>
<name>A0A8S2S8V4_9BILA</name>
<gene>
    <name evidence="2" type="ORF">OVA965_LOCUS32061</name>
    <name evidence="3" type="ORF">TMI583_LOCUS32914</name>
</gene>
<evidence type="ECO:0000313" key="4">
    <source>
        <dbReference type="Proteomes" id="UP000682733"/>
    </source>
</evidence>
<evidence type="ECO:0000313" key="2">
    <source>
        <dbReference type="EMBL" id="CAF1379979.1"/>
    </source>
</evidence>
<dbReference type="EMBL" id="CAJNOK010024672">
    <property type="protein sequence ID" value="CAF1379979.1"/>
    <property type="molecule type" value="Genomic_DNA"/>
</dbReference>
<keyword evidence="1" id="KW-0472">Membrane</keyword>
<dbReference type="AlphaFoldDB" id="A0A8S2S8V4"/>
<feature type="non-terminal residue" evidence="3">
    <location>
        <position position="207"/>
    </location>
</feature>
<sequence>MFLIPLIVEFIRQRKKMSAVIDDEINTEPSNLFQDRIRLLWSRIKDEIRTFNIFRNPEKKTTYDLTNEYYATRLLILCFTIFMVILIIYTTLTTVIITVKVKQPTSSVFLQQLYPKYNQTLNCPCTQISIKYKEFISFQPTFHQLRADEFISLFQETTIKSFQNSLKLISETTQGNALATNLMLVLDNSSHQSLPASPSCINSNTGK</sequence>
<dbReference type="Proteomes" id="UP000682733">
    <property type="component" value="Unassembled WGS sequence"/>
</dbReference>
<proteinExistence type="predicted"/>
<comment type="caution">
    <text evidence="3">The sequence shown here is derived from an EMBL/GenBank/DDBJ whole genome shotgun (WGS) entry which is preliminary data.</text>
</comment>
<reference evidence="3" key="1">
    <citation type="submission" date="2021-02" db="EMBL/GenBank/DDBJ databases">
        <authorList>
            <person name="Nowell W R."/>
        </authorList>
    </citation>
    <scope>NUCLEOTIDE SEQUENCE</scope>
</reference>
<feature type="transmembrane region" description="Helical" evidence="1">
    <location>
        <begin position="74"/>
        <end position="99"/>
    </location>
</feature>
<keyword evidence="1" id="KW-1133">Transmembrane helix</keyword>
<evidence type="ECO:0000256" key="1">
    <source>
        <dbReference type="SAM" id="Phobius"/>
    </source>
</evidence>
<organism evidence="3 4">
    <name type="scientific">Didymodactylos carnosus</name>
    <dbReference type="NCBI Taxonomy" id="1234261"/>
    <lineage>
        <taxon>Eukaryota</taxon>
        <taxon>Metazoa</taxon>
        <taxon>Spiralia</taxon>
        <taxon>Gnathifera</taxon>
        <taxon>Rotifera</taxon>
        <taxon>Eurotatoria</taxon>
        <taxon>Bdelloidea</taxon>
        <taxon>Philodinida</taxon>
        <taxon>Philodinidae</taxon>
        <taxon>Didymodactylos</taxon>
    </lineage>
</organism>